<sequence length="318" mass="35064">MLVLPICFGLIPIKIVKHLFDRQNEALLGQKARHWPSTLISLLTCFAGGVFLGVIFLDMLPDTLEALEFVNSNGHWQINYPIAPLIVLFGFFLVYFVEELSVVVLGDTHGHNQTLVTSNPGIFNSRRVRPSASIPQTPITFPSEDRCDIHSHNDLELTSANERRRTYVKSMTLSLALIFHSSLEGFAFGIQPSKVAVWSLFFGIIVHKCVVQFSVGMRLIKCHPNNPFFVAAMIIVISAASPLCGVIGTIISSSNFDELTKHEVEVVLNAASTGTFLYIAFFEMLAPEKGKEHNSSFMSLIATFLGTAVIAGVMTFSN</sequence>
<reference evidence="2" key="1">
    <citation type="submission" date="2022-11" db="UniProtKB">
        <authorList>
            <consortium name="WormBaseParasite"/>
        </authorList>
    </citation>
    <scope>IDENTIFICATION</scope>
</reference>
<protein>
    <submittedName>
        <fullName evidence="2">Uncharacterized protein</fullName>
    </submittedName>
</protein>
<accession>A0AC35FZH0</accession>
<proteinExistence type="predicted"/>
<dbReference type="WBParaSite" id="PS1159_v2.g22546.t1">
    <property type="protein sequence ID" value="PS1159_v2.g22546.t1"/>
    <property type="gene ID" value="PS1159_v2.g22546"/>
</dbReference>
<evidence type="ECO:0000313" key="2">
    <source>
        <dbReference type="WBParaSite" id="PS1159_v2.g22546.t1"/>
    </source>
</evidence>
<evidence type="ECO:0000313" key="1">
    <source>
        <dbReference type="Proteomes" id="UP000887580"/>
    </source>
</evidence>
<name>A0AC35FZH0_9BILA</name>
<organism evidence="1 2">
    <name type="scientific">Panagrolaimus sp. PS1159</name>
    <dbReference type="NCBI Taxonomy" id="55785"/>
    <lineage>
        <taxon>Eukaryota</taxon>
        <taxon>Metazoa</taxon>
        <taxon>Ecdysozoa</taxon>
        <taxon>Nematoda</taxon>
        <taxon>Chromadorea</taxon>
        <taxon>Rhabditida</taxon>
        <taxon>Tylenchina</taxon>
        <taxon>Panagrolaimomorpha</taxon>
        <taxon>Panagrolaimoidea</taxon>
        <taxon>Panagrolaimidae</taxon>
        <taxon>Panagrolaimus</taxon>
    </lineage>
</organism>
<dbReference type="Proteomes" id="UP000887580">
    <property type="component" value="Unplaced"/>
</dbReference>